<protein>
    <recommendedName>
        <fullName evidence="4">Ubiquitin-like protease family profile domain-containing protein</fullName>
    </recommendedName>
</protein>
<proteinExistence type="predicted"/>
<reference evidence="2" key="1">
    <citation type="journal article" date="2020" name="Stud. Mycol.">
        <title>101 Dothideomycetes genomes: a test case for predicting lifestyles and emergence of pathogens.</title>
        <authorList>
            <person name="Haridas S."/>
            <person name="Albert R."/>
            <person name="Binder M."/>
            <person name="Bloem J."/>
            <person name="Labutti K."/>
            <person name="Salamov A."/>
            <person name="Andreopoulos B."/>
            <person name="Baker S."/>
            <person name="Barry K."/>
            <person name="Bills G."/>
            <person name="Bluhm B."/>
            <person name="Cannon C."/>
            <person name="Castanera R."/>
            <person name="Culley D."/>
            <person name="Daum C."/>
            <person name="Ezra D."/>
            <person name="Gonzalez J."/>
            <person name="Henrissat B."/>
            <person name="Kuo A."/>
            <person name="Liang C."/>
            <person name="Lipzen A."/>
            <person name="Lutzoni F."/>
            <person name="Magnuson J."/>
            <person name="Mondo S."/>
            <person name="Nolan M."/>
            <person name="Ohm R."/>
            <person name="Pangilinan J."/>
            <person name="Park H.-J."/>
            <person name="Ramirez L."/>
            <person name="Alfaro M."/>
            <person name="Sun H."/>
            <person name="Tritt A."/>
            <person name="Yoshinaga Y."/>
            <person name="Zwiers L.-H."/>
            <person name="Turgeon B."/>
            <person name="Goodwin S."/>
            <person name="Spatafora J."/>
            <person name="Crous P."/>
            <person name="Grigoriev I."/>
        </authorList>
    </citation>
    <scope>NUCLEOTIDE SEQUENCE</scope>
    <source>
        <strain evidence="2">ATCC 74209</strain>
    </source>
</reference>
<organism evidence="2 3">
    <name type="scientific">Delitschia confertaspora ATCC 74209</name>
    <dbReference type="NCBI Taxonomy" id="1513339"/>
    <lineage>
        <taxon>Eukaryota</taxon>
        <taxon>Fungi</taxon>
        <taxon>Dikarya</taxon>
        <taxon>Ascomycota</taxon>
        <taxon>Pezizomycotina</taxon>
        <taxon>Dothideomycetes</taxon>
        <taxon>Pleosporomycetidae</taxon>
        <taxon>Pleosporales</taxon>
        <taxon>Delitschiaceae</taxon>
        <taxon>Delitschia</taxon>
    </lineage>
</organism>
<comment type="caution">
    <text evidence="2">The sequence shown here is derived from an EMBL/GenBank/DDBJ whole genome shotgun (WGS) entry which is preliminary data.</text>
</comment>
<evidence type="ECO:0000313" key="3">
    <source>
        <dbReference type="Proteomes" id="UP000799536"/>
    </source>
</evidence>
<accession>A0A9P4MNU8</accession>
<name>A0A9P4MNU8_9PLEO</name>
<feature type="compositionally biased region" description="Basic and acidic residues" evidence="1">
    <location>
        <begin position="334"/>
        <end position="364"/>
    </location>
</feature>
<dbReference type="Proteomes" id="UP000799536">
    <property type="component" value="Unassembled WGS sequence"/>
</dbReference>
<gene>
    <name evidence="2" type="ORF">GQ43DRAFT_99157</name>
</gene>
<feature type="compositionally biased region" description="Basic and acidic residues" evidence="1">
    <location>
        <begin position="298"/>
        <end position="311"/>
    </location>
</feature>
<dbReference type="EMBL" id="ML994050">
    <property type="protein sequence ID" value="KAF2199899.1"/>
    <property type="molecule type" value="Genomic_DNA"/>
</dbReference>
<sequence>MASKKGKRKFPGDHDPQKAAKKQKGETSKNAGGGDSGSKGPVEPKNLYQVDDRNPKKIIHWVVTGPNQFEYEAKYSQTLLGDTIQIFHNSQTAPLEPSRVAAPTRPKFKSIALSGKRFCNPETALAYNDGTASLEALWKSVEADHHAHQQSSNTRSRIEAAIVALGADDALVAFEEDAVSDSTQRRPYNRHVVSSDTRVEFDVDKTTRASFDIIRRQSTGNNDIAERGFFIRVGDYTPITVNGQTFRVPGSQDGSSSDEPLYIGPLEDFTTIEYRAHAFLFWRRAADLTFDIDKRRPSEEEMGRRGPEFRGKGKSRKKVYPAARKTWTNIAGDKPGDDSCEKSGEKPGEEPGEELGEKTGEKPVEQPVEQQVEQPVRTVTPKTLQDIPMDFSANSCSRLPGELRKSKKRRATPDKGTFDQGGLELLDLEQVVLAIASVVLAINKPYGPIDRGFGILLSRDINSCLIPEDKRNLDPVIQFGRPLLVPIYKNGHFVLFILQLNKKQSPTLSIVDSRPWHYDRQEREQIYGACLAILKRSQWWRNIFKDTSSYAEPAYATWRGCARQQDLWMSGDYAILNAWALALGLKLKRDFKPEPDFNDKARQLIRLAVSGNADMDLIVAFLLGRKFAVLPEGNSIAPSRRFAKTVDLQDPATLAKELMDWRNAVDGQLANTGSDMRFSEVSMDDSIVFSKKTVRHTASFASDTWTYHTRHRRFEKLLQCGKGDINRTNGQVIEDFIRLADPSRNPQSPKLRSLFANLLQQRGLDIGTIFPPSLPNYLPQISKTELKLYNQDKCKYYRTQMGIYSSLRNDIKDRIRDFDEQQAKSMRAPSLPRWGAYPQDDTINLAMASVLEAINELQQPLDPDGRGGLALHTSANYQLAMTGYGAAAGEISRPRRCWFMPVTIAGPVMDDFATYCETQKDVPRKRIEGFRQSAESNTGHYMLAVVQEHQGTFHVRFLDSMPDYTVGKYSWWYRRIQAAADSLGWSTHRNTGQNGEAIIVWADHCESVRVLPQTQNWVCGYHTVVSTWILAMGLTINHSKGGKKLSGDFYKEVRKLIKCAVEGLVDWRTLHAFFLCYELCTPDSTVPANRQFERTHRQTTDERLGVRLEPSVRSGARLRMQPMDTHPYDHSCNVDFQAHGDAVELVLDEESASARVSL</sequence>
<evidence type="ECO:0008006" key="4">
    <source>
        <dbReference type="Google" id="ProtNLM"/>
    </source>
</evidence>
<keyword evidence="3" id="KW-1185">Reference proteome</keyword>
<feature type="region of interest" description="Disordered" evidence="1">
    <location>
        <begin position="1"/>
        <end position="50"/>
    </location>
</feature>
<feature type="compositionally biased region" description="Low complexity" evidence="1">
    <location>
        <begin position="365"/>
        <end position="376"/>
    </location>
</feature>
<dbReference type="AlphaFoldDB" id="A0A9P4MNU8"/>
<evidence type="ECO:0000256" key="1">
    <source>
        <dbReference type="SAM" id="MobiDB-lite"/>
    </source>
</evidence>
<feature type="compositionally biased region" description="Basic and acidic residues" evidence="1">
    <location>
        <begin position="10"/>
        <end position="27"/>
    </location>
</feature>
<feature type="region of interest" description="Disordered" evidence="1">
    <location>
        <begin position="298"/>
        <end position="415"/>
    </location>
</feature>
<evidence type="ECO:0000313" key="2">
    <source>
        <dbReference type="EMBL" id="KAF2199899.1"/>
    </source>
</evidence>
<dbReference type="OrthoDB" id="3825435at2759"/>